<evidence type="ECO:0000259" key="2">
    <source>
        <dbReference type="Pfam" id="PF25276"/>
    </source>
</evidence>
<feature type="domain" description="DUF7870" evidence="2">
    <location>
        <begin position="5"/>
        <end position="64"/>
    </location>
</feature>
<keyword evidence="4" id="KW-1185">Reference proteome</keyword>
<evidence type="ECO:0000313" key="3">
    <source>
        <dbReference type="EMBL" id="KAF3595843.1"/>
    </source>
</evidence>
<dbReference type="PANTHER" id="PTHR33597">
    <property type="entry name" value="OS02G0760400 PROTEIN"/>
    <property type="match status" value="1"/>
</dbReference>
<gene>
    <name evidence="3" type="ORF">DY000_02021330</name>
</gene>
<dbReference type="InterPro" id="IPR057192">
    <property type="entry name" value="DUF7870"/>
</dbReference>
<evidence type="ECO:0000313" key="4">
    <source>
        <dbReference type="Proteomes" id="UP000266723"/>
    </source>
</evidence>
<dbReference type="Proteomes" id="UP000266723">
    <property type="component" value="Unassembled WGS sequence"/>
</dbReference>
<dbReference type="Pfam" id="PF25276">
    <property type="entry name" value="DUF7870"/>
    <property type="match status" value="1"/>
</dbReference>
<proteinExistence type="predicted"/>
<reference evidence="3 4" key="1">
    <citation type="journal article" date="2020" name="BMC Genomics">
        <title>Intraspecific diversification of the crop wild relative Brassica cretica Lam. using demographic model selection.</title>
        <authorList>
            <person name="Kioukis A."/>
            <person name="Michalopoulou V.A."/>
            <person name="Briers L."/>
            <person name="Pirintsos S."/>
            <person name="Studholme D.J."/>
            <person name="Pavlidis P."/>
            <person name="Sarris P.F."/>
        </authorList>
    </citation>
    <scope>NUCLEOTIDE SEQUENCE [LARGE SCALE GENOMIC DNA]</scope>
    <source>
        <strain evidence="4">cv. PFS-1207/04</strain>
    </source>
</reference>
<sequence>MSLGTGWFVNNYPTKNLKFEMYKIEMVNGEMSLEPGNLGMKEWLKENVKEEEHVVMKVEVRKIERKPDDATELSSSPSIWLSSPSRSSSGSIFRPPPFLHQSNPQSKAALPSTVER</sequence>
<protein>
    <recommendedName>
        <fullName evidence="2">DUF7870 domain-containing protein</fullName>
    </recommendedName>
</protein>
<dbReference type="PANTHER" id="PTHR33597:SF11">
    <property type="entry name" value="OS07G0620600 PROTEIN"/>
    <property type="match status" value="1"/>
</dbReference>
<evidence type="ECO:0000256" key="1">
    <source>
        <dbReference type="SAM" id="MobiDB-lite"/>
    </source>
</evidence>
<feature type="region of interest" description="Disordered" evidence="1">
    <location>
        <begin position="65"/>
        <end position="116"/>
    </location>
</feature>
<accession>A0ABQ7EF57</accession>
<comment type="caution">
    <text evidence="3">The sequence shown here is derived from an EMBL/GenBank/DDBJ whole genome shotgun (WGS) entry which is preliminary data.</text>
</comment>
<organism evidence="3 4">
    <name type="scientific">Brassica cretica</name>
    <name type="common">Mustard</name>
    <dbReference type="NCBI Taxonomy" id="69181"/>
    <lineage>
        <taxon>Eukaryota</taxon>
        <taxon>Viridiplantae</taxon>
        <taxon>Streptophyta</taxon>
        <taxon>Embryophyta</taxon>
        <taxon>Tracheophyta</taxon>
        <taxon>Spermatophyta</taxon>
        <taxon>Magnoliopsida</taxon>
        <taxon>eudicotyledons</taxon>
        <taxon>Gunneridae</taxon>
        <taxon>Pentapetalae</taxon>
        <taxon>rosids</taxon>
        <taxon>malvids</taxon>
        <taxon>Brassicales</taxon>
        <taxon>Brassicaceae</taxon>
        <taxon>Brassiceae</taxon>
        <taxon>Brassica</taxon>
    </lineage>
</organism>
<feature type="compositionally biased region" description="Low complexity" evidence="1">
    <location>
        <begin position="73"/>
        <end position="93"/>
    </location>
</feature>
<dbReference type="EMBL" id="QGKV02000299">
    <property type="protein sequence ID" value="KAF3595843.1"/>
    <property type="molecule type" value="Genomic_DNA"/>
</dbReference>
<name>A0ABQ7EF57_BRACR</name>